<comment type="subcellular location">
    <subcellularLocation>
        <location evidence="1">Membrane</location>
        <topology evidence="1">Multi-pass membrane protein</topology>
    </subcellularLocation>
</comment>
<comment type="catalytic activity">
    <reaction evidence="9 10">
        <text>L-cysteinyl-[protein] + hexadecanoyl-CoA = S-hexadecanoyl-L-cysteinyl-[protein] + CoA</text>
        <dbReference type="Rhea" id="RHEA:36683"/>
        <dbReference type="Rhea" id="RHEA-COMP:10131"/>
        <dbReference type="Rhea" id="RHEA-COMP:11032"/>
        <dbReference type="ChEBI" id="CHEBI:29950"/>
        <dbReference type="ChEBI" id="CHEBI:57287"/>
        <dbReference type="ChEBI" id="CHEBI:57379"/>
        <dbReference type="ChEBI" id="CHEBI:74151"/>
        <dbReference type="EC" id="2.3.1.225"/>
    </reaction>
</comment>
<dbReference type="Proteomes" id="UP000232875">
    <property type="component" value="Unassembled WGS sequence"/>
</dbReference>
<keyword evidence="13" id="KW-1185">Reference proteome</keyword>
<protein>
    <recommendedName>
        <fullName evidence="10">Palmitoyltransferase</fullName>
        <ecNumber evidence="10">2.3.1.225</ecNumber>
    </recommendedName>
</protein>
<feature type="transmembrane region" description="Helical" evidence="10">
    <location>
        <begin position="295"/>
        <end position="320"/>
    </location>
</feature>
<sequence length="417" mass="47662">MLEPRAALLCLLVSAGSFYIITMMIWSYYMACKVPPGTTLEGLSGVYHERRYGPGSGYWWREKREQVAHAAYRHSGVSDEYESNDAETSLPLVHPHDFTPHYSIHERIKARLKTSPPPPPVGMDLTVHFRFCKKCKTIPLTEAVLCLPPELRQSEKYNRRSQLLCAQRDIAATPELAYNEAQLYPDIAPELFNDADDEGEKEVRAWLGNDADNAVLAPKPERAHHCNTCNACILKYDHHCPWINQCVGLGNERYFILFMLWFSVGAGFMGIAGWPIARAAVSRKIAWDFAYAPRLVFLLIYVKAAVMSVVVFILASWHVWLVAHGQTSVESQDNAQYRKIAKERNETFANVYDLGRIRNLQLFFNVGPGMMYKYYTLFLPMHVRPYSDGWHWAKHAGMHGRHTGIKVEEEFTDDEDA</sequence>
<feature type="transmembrane region" description="Helical" evidence="10">
    <location>
        <begin position="7"/>
        <end position="29"/>
    </location>
</feature>
<organism evidence="12 13">
    <name type="scientific">Malassezia vespertilionis</name>
    <dbReference type="NCBI Taxonomy" id="2020962"/>
    <lineage>
        <taxon>Eukaryota</taxon>
        <taxon>Fungi</taxon>
        <taxon>Dikarya</taxon>
        <taxon>Basidiomycota</taxon>
        <taxon>Ustilaginomycotina</taxon>
        <taxon>Malasseziomycetes</taxon>
        <taxon>Malasseziales</taxon>
        <taxon>Malasseziaceae</taxon>
        <taxon>Malassezia</taxon>
    </lineage>
</organism>
<keyword evidence="8 10" id="KW-0012">Acyltransferase</keyword>
<evidence type="ECO:0000256" key="3">
    <source>
        <dbReference type="ARBA" id="ARBA00022692"/>
    </source>
</evidence>
<name>A0A2N1JAH7_9BASI</name>
<feature type="domain" description="Palmitoyltransferase DHHC" evidence="11">
    <location>
        <begin position="218"/>
        <end position="332"/>
    </location>
</feature>
<dbReference type="GO" id="GO:0016020">
    <property type="term" value="C:membrane"/>
    <property type="evidence" value="ECO:0007669"/>
    <property type="project" value="UniProtKB-SubCell"/>
</dbReference>
<keyword evidence="2 10" id="KW-0808">Transferase</keyword>
<keyword evidence="4 10" id="KW-1133">Transmembrane helix</keyword>
<evidence type="ECO:0000313" key="13">
    <source>
        <dbReference type="Proteomes" id="UP000232875"/>
    </source>
</evidence>
<evidence type="ECO:0000256" key="2">
    <source>
        <dbReference type="ARBA" id="ARBA00022679"/>
    </source>
</evidence>
<evidence type="ECO:0000256" key="10">
    <source>
        <dbReference type="RuleBase" id="RU079119"/>
    </source>
</evidence>
<dbReference type="AlphaFoldDB" id="A0A2N1JAH7"/>
<dbReference type="PANTHER" id="PTHR12246">
    <property type="entry name" value="PALMITOYLTRANSFERASE ZDHHC16"/>
    <property type="match status" value="1"/>
</dbReference>
<comment type="domain">
    <text evidence="10">The DHHC domain is required for palmitoyltransferase activity.</text>
</comment>
<dbReference type="InterPro" id="IPR039859">
    <property type="entry name" value="PFA4/ZDH16/20/ERF2-like"/>
</dbReference>
<dbReference type="OrthoDB" id="9909019at2759"/>
<evidence type="ECO:0000256" key="1">
    <source>
        <dbReference type="ARBA" id="ARBA00004141"/>
    </source>
</evidence>
<dbReference type="Pfam" id="PF01529">
    <property type="entry name" value="DHHC"/>
    <property type="match status" value="1"/>
</dbReference>
<evidence type="ECO:0000256" key="4">
    <source>
        <dbReference type="ARBA" id="ARBA00022989"/>
    </source>
</evidence>
<evidence type="ECO:0000259" key="11">
    <source>
        <dbReference type="Pfam" id="PF01529"/>
    </source>
</evidence>
<dbReference type="STRING" id="2020962.A0A2N1JAH7"/>
<evidence type="ECO:0000313" key="12">
    <source>
        <dbReference type="EMBL" id="PKI83554.1"/>
    </source>
</evidence>
<keyword evidence="3 10" id="KW-0812">Transmembrane</keyword>
<comment type="similarity">
    <text evidence="10">Belongs to the DHHC palmitoyltransferase family.</text>
</comment>
<evidence type="ECO:0000256" key="7">
    <source>
        <dbReference type="ARBA" id="ARBA00023288"/>
    </source>
</evidence>
<dbReference type="EC" id="2.3.1.225" evidence="10"/>
<evidence type="ECO:0000256" key="8">
    <source>
        <dbReference type="ARBA" id="ARBA00023315"/>
    </source>
</evidence>
<dbReference type="PROSITE" id="PS50216">
    <property type="entry name" value="DHHC"/>
    <property type="match status" value="1"/>
</dbReference>
<keyword evidence="5 10" id="KW-0472">Membrane</keyword>
<keyword evidence="7" id="KW-0449">Lipoprotein</keyword>
<dbReference type="EMBL" id="KZ454991">
    <property type="protein sequence ID" value="PKI83554.1"/>
    <property type="molecule type" value="Genomic_DNA"/>
</dbReference>
<proteinExistence type="inferred from homology"/>
<keyword evidence="6" id="KW-0564">Palmitate</keyword>
<evidence type="ECO:0000256" key="6">
    <source>
        <dbReference type="ARBA" id="ARBA00023139"/>
    </source>
</evidence>
<accession>A0A2N1JAH7</accession>
<dbReference type="InterPro" id="IPR001594">
    <property type="entry name" value="Palmitoyltrfase_DHHC"/>
</dbReference>
<gene>
    <name evidence="12" type="ORF">MVES_002471</name>
</gene>
<evidence type="ECO:0000256" key="5">
    <source>
        <dbReference type="ARBA" id="ARBA00023136"/>
    </source>
</evidence>
<reference evidence="12 13" key="1">
    <citation type="submission" date="2017-10" db="EMBL/GenBank/DDBJ databases">
        <title>A novel species of cold-tolerant Malassezia isolated from bats.</title>
        <authorList>
            <person name="Lorch J.M."/>
            <person name="Palmer J.M."/>
            <person name="Vanderwolf K.J."/>
            <person name="Schmidt K.Z."/>
            <person name="Verant M.L."/>
            <person name="Weller T.J."/>
            <person name="Blehert D.S."/>
        </authorList>
    </citation>
    <scope>NUCLEOTIDE SEQUENCE [LARGE SCALE GENOMIC DNA]</scope>
    <source>
        <strain evidence="12 13">NWHC:44797-103</strain>
    </source>
</reference>
<feature type="transmembrane region" description="Helical" evidence="10">
    <location>
        <begin position="254"/>
        <end position="274"/>
    </location>
</feature>
<evidence type="ECO:0000256" key="9">
    <source>
        <dbReference type="ARBA" id="ARBA00048048"/>
    </source>
</evidence>
<dbReference type="GO" id="GO:0019706">
    <property type="term" value="F:protein-cysteine S-palmitoyltransferase activity"/>
    <property type="evidence" value="ECO:0007669"/>
    <property type="project" value="UniProtKB-EC"/>
</dbReference>